<gene>
    <name evidence="2" type="ORF">SAMN02745751_00066</name>
</gene>
<dbReference type="RefSeq" id="WP_073045409.1">
    <property type="nucleotide sequence ID" value="NZ_FQZL01000004.1"/>
</dbReference>
<dbReference type="Gene3D" id="3.40.50.11590">
    <property type="match status" value="1"/>
</dbReference>
<dbReference type="InterPro" id="IPR007161">
    <property type="entry name" value="DUF364"/>
</dbReference>
<reference evidence="2 3" key="1">
    <citation type="submission" date="2016-11" db="EMBL/GenBank/DDBJ databases">
        <authorList>
            <person name="Jaros S."/>
            <person name="Januszkiewicz K."/>
            <person name="Wedrychowicz H."/>
        </authorList>
    </citation>
    <scope>NUCLEOTIDE SEQUENCE [LARGE SCALE GENOMIC DNA]</scope>
    <source>
        <strain evidence="2 3">DSM 17477</strain>
    </source>
</reference>
<dbReference type="Proteomes" id="UP000184052">
    <property type="component" value="Unassembled WGS sequence"/>
</dbReference>
<evidence type="ECO:0000313" key="3">
    <source>
        <dbReference type="Proteomes" id="UP000184052"/>
    </source>
</evidence>
<dbReference type="SUPFAM" id="SSF159713">
    <property type="entry name" value="Dhaf3308-like"/>
    <property type="match status" value="1"/>
</dbReference>
<organism evidence="2 3">
    <name type="scientific">Dethiosulfatibacter aminovorans DSM 17477</name>
    <dbReference type="NCBI Taxonomy" id="1121476"/>
    <lineage>
        <taxon>Bacteria</taxon>
        <taxon>Bacillati</taxon>
        <taxon>Bacillota</taxon>
        <taxon>Tissierellia</taxon>
        <taxon>Dethiosulfatibacter</taxon>
    </lineage>
</organism>
<dbReference type="Pfam" id="PF04016">
    <property type="entry name" value="DUF364"/>
    <property type="match status" value="1"/>
</dbReference>
<protein>
    <submittedName>
        <fullName evidence="2">Putative heavy-metal chelation</fullName>
    </submittedName>
</protein>
<accession>A0A1M6ABU8</accession>
<feature type="domain" description="Putative heavy-metal chelation" evidence="1">
    <location>
        <begin position="135"/>
        <end position="224"/>
    </location>
</feature>
<dbReference type="STRING" id="1121476.SAMN02745751_00066"/>
<name>A0A1M6ABU8_9FIRM</name>
<proteinExistence type="predicted"/>
<dbReference type="AlphaFoldDB" id="A0A1M6ABU8"/>
<dbReference type="OrthoDB" id="3596at2"/>
<evidence type="ECO:0000313" key="2">
    <source>
        <dbReference type="EMBL" id="SHI33994.1"/>
    </source>
</evidence>
<evidence type="ECO:0000259" key="1">
    <source>
        <dbReference type="Pfam" id="PF04016"/>
    </source>
</evidence>
<sequence length="242" mass="27154">MEFYSNLNKKFKELVKSNNLENESIIIETRALKPEEAIGHTSRKDYPILTGKEVLMNAYFKECIGQSFTNAPSKFKGTLKDVASLDLSFNKNRAIFISVLNATMKYLGLIDRTIHCKNEEPEICSGKYLDYLKEKYGDVKIGLVGYQPSMLEKLSESFELRILDLDKNNIGTNKYGIVVEDGEKAFSSVVDWADIILVTGSTVANGTVVDFINLDKEVIFYGTTIAGVAHLEKLNRCCFCAN</sequence>
<dbReference type="EMBL" id="FQZL01000004">
    <property type="protein sequence ID" value="SHI33994.1"/>
    <property type="molecule type" value="Genomic_DNA"/>
</dbReference>
<keyword evidence="3" id="KW-1185">Reference proteome</keyword>